<reference evidence="2" key="1">
    <citation type="submission" date="2019-08" db="EMBL/GenBank/DDBJ databases">
        <authorList>
            <person name="Kucharzyk K."/>
            <person name="Murdoch R.W."/>
            <person name="Higgins S."/>
            <person name="Loffler F."/>
        </authorList>
    </citation>
    <scope>NUCLEOTIDE SEQUENCE</scope>
</reference>
<feature type="region of interest" description="Disordered" evidence="1">
    <location>
        <begin position="66"/>
        <end position="150"/>
    </location>
</feature>
<name>A0A645AVA6_9ZZZZ</name>
<comment type="caution">
    <text evidence="2">The sequence shown here is derived from an EMBL/GenBank/DDBJ whole genome shotgun (WGS) entry which is preliminary data.</text>
</comment>
<organism evidence="2">
    <name type="scientific">bioreactor metagenome</name>
    <dbReference type="NCBI Taxonomy" id="1076179"/>
    <lineage>
        <taxon>unclassified sequences</taxon>
        <taxon>metagenomes</taxon>
        <taxon>ecological metagenomes</taxon>
    </lineage>
</organism>
<sequence>MAIRAAERTYGPEKAHPCPAYCSMRGASAGTMSPRHSFDTASLTENSISLSRESIPFRRMPAVTPVSSGSIARACSAKERPESRHCSTMSPRDLMRDLLSRRGEPHARWQDGPSPLHRGGPGRDSLPSPSPPRGRPALPGPFCGGSWRRC</sequence>
<gene>
    <name evidence="2" type="ORF">SDC9_103847</name>
</gene>
<proteinExistence type="predicted"/>
<protein>
    <submittedName>
        <fullName evidence="2">Uncharacterized protein</fullName>
    </submittedName>
</protein>
<dbReference type="EMBL" id="VSSQ01016057">
    <property type="protein sequence ID" value="MPM57029.1"/>
    <property type="molecule type" value="Genomic_DNA"/>
</dbReference>
<evidence type="ECO:0000256" key="1">
    <source>
        <dbReference type="SAM" id="MobiDB-lite"/>
    </source>
</evidence>
<evidence type="ECO:0000313" key="2">
    <source>
        <dbReference type="EMBL" id="MPM57029.1"/>
    </source>
</evidence>
<dbReference type="AlphaFoldDB" id="A0A645AVA6"/>
<feature type="compositionally biased region" description="Basic and acidic residues" evidence="1">
    <location>
        <begin position="93"/>
        <end position="109"/>
    </location>
</feature>
<accession>A0A645AVA6</accession>
<feature type="compositionally biased region" description="Basic and acidic residues" evidence="1">
    <location>
        <begin position="76"/>
        <end position="85"/>
    </location>
</feature>